<dbReference type="OrthoDB" id="3178004at2"/>
<reference evidence="1 2" key="1">
    <citation type="submission" date="2018-05" db="EMBL/GenBank/DDBJ databases">
        <title>Genetic diversity of glacier-inhabiting Cryobacterium bacteria in China and description of Cryobacterium mengkeensis sp. nov. and Arthrobacter glacialis sp. nov.</title>
        <authorList>
            <person name="Liu Q."/>
            <person name="Xin Y.-H."/>
        </authorList>
    </citation>
    <scope>NUCLEOTIDE SEQUENCE [LARGE SCALE GENOMIC DNA]</scope>
    <source>
        <strain evidence="1 2">GP3</strain>
    </source>
</reference>
<comment type="caution">
    <text evidence="1">The sequence shown here is derived from an EMBL/GenBank/DDBJ whole genome shotgun (WGS) entry which is preliminary data.</text>
</comment>
<dbReference type="AlphaFoldDB" id="A0A2V3DSN2"/>
<protein>
    <recommendedName>
        <fullName evidence="3">DUF1648 domain-containing protein</fullName>
    </recommendedName>
</protein>
<evidence type="ECO:0000313" key="1">
    <source>
        <dbReference type="EMBL" id="PXA65144.1"/>
    </source>
</evidence>
<name>A0A2V3DSN2_9MICC</name>
<accession>A0A2V3DSN2</accession>
<dbReference type="RefSeq" id="WP_110106320.1">
    <property type="nucleotide sequence ID" value="NZ_JACBZZ010000001.1"/>
</dbReference>
<proteinExistence type="predicted"/>
<sequence>MTFDGSHDVPSARHLDARALRFALIFPGLLAIGLVIGGLLVGGDLPDGVELPWGGGAVSLPVFLSVGVGTILVLGAGIGGWGARTTLPGTGRRVLLGTAMALQLASCTLFAAALLGQSSQGPLPAVRVDGYVMLMGSGLAAAMGVVLALTFKPDEQWTRADDAALAGILDSAQDPAAAHDQLAYFLHPRGSVTMMILLLAVLPGSLLALISPWILLGLLAAALLLVAMLCATVHVDRQGLTVKILGFIPALVAPCEEIAAAVSLDIVAKDYGGWGLRKHSGNATFLSYSGAAVVLRMNDGAKVAVSAPNLDTADELSEILNRRAGKPPTQR</sequence>
<dbReference type="EMBL" id="QHLZ01000006">
    <property type="protein sequence ID" value="PXA65144.1"/>
    <property type="molecule type" value="Genomic_DNA"/>
</dbReference>
<evidence type="ECO:0008006" key="3">
    <source>
        <dbReference type="Google" id="ProtNLM"/>
    </source>
</evidence>
<evidence type="ECO:0000313" key="2">
    <source>
        <dbReference type="Proteomes" id="UP000246303"/>
    </source>
</evidence>
<dbReference type="Proteomes" id="UP000246303">
    <property type="component" value="Unassembled WGS sequence"/>
</dbReference>
<organism evidence="1 2">
    <name type="scientific">Arthrobacter psychrochitiniphilus</name>
    <dbReference type="NCBI Taxonomy" id="291045"/>
    <lineage>
        <taxon>Bacteria</taxon>
        <taxon>Bacillati</taxon>
        <taxon>Actinomycetota</taxon>
        <taxon>Actinomycetes</taxon>
        <taxon>Micrococcales</taxon>
        <taxon>Micrococcaceae</taxon>
        <taxon>Arthrobacter</taxon>
    </lineage>
</organism>
<gene>
    <name evidence="1" type="ORF">CVS29_10675</name>
</gene>
<keyword evidence="2" id="KW-1185">Reference proteome</keyword>